<gene>
    <name evidence="3" type="ORF">DILT_LOCUS16232</name>
</gene>
<dbReference type="GO" id="GO:0060271">
    <property type="term" value="P:cilium assembly"/>
    <property type="evidence" value="ECO:0007669"/>
    <property type="project" value="TreeGrafter"/>
</dbReference>
<dbReference type="AlphaFoldDB" id="A0A3P7QQQ5"/>
<protein>
    <submittedName>
        <fullName evidence="3">Uncharacterized protein</fullName>
    </submittedName>
</protein>
<keyword evidence="2" id="KW-0802">TPR repeat</keyword>
<keyword evidence="1" id="KW-0677">Repeat</keyword>
<proteinExistence type="predicted"/>
<dbReference type="OrthoDB" id="6256165at2759"/>
<dbReference type="PANTHER" id="PTHR44314">
    <property type="entry name" value="CILIA- AND FLAGELLA-ASSOCIATED PROTEIN 70"/>
    <property type="match status" value="1"/>
</dbReference>
<organism evidence="3 4">
    <name type="scientific">Dibothriocephalus latus</name>
    <name type="common">Fish tapeworm</name>
    <name type="synonym">Diphyllobothrium latum</name>
    <dbReference type="NCBI Taxonomy" id="60516"/>
    <lineage>
        <taxon>Eukaryota</taxon>
        <taxon>Metazoa</taxon>
        <taxon>Spiralia</taxon>
        <taxon>Lophotrochozoa</taxon>
        <taxon>Platyhelminthes</taxon>
        <taxon>Cestoda</taxon>
        <taxon>Eucestoda</taxon>
        <taxon>Diphyllobothriidea</taxon>
        <taxon>Diphyllobothriidae</taxon>
        <taxon>Dibothriocephalus</taxon>
    </lineage>
</organism>
<dbReference type="GO" id="GO:0003341">
    <property type="term" value="P:cilium movement"/>
    <property type="evidence" value="ECO:0007669"/>
    <property type="project" value="TreeGrafter"/>
</dbReference>
<reference evidence="3 4" key="1">
    <citation type="submission" date="2018-11" db="EMBL/GenBank/DDBJ databases">
        <authorList>
            <consortium name="Pathogen Informatics"/>
        </authorList>
    </citation>
    <scope>NUCLEOTIDE SEQUENCE [LARGE SCALE GENOMIC DNA]</scope>
</reference>
<evidence type="ECO:0000313" key="4">
    <source>
        <dbReference type="Proteomes" id="UP000281553"/>
    </source>
</evidence>
<accession>A0A3P7QQQ5</accession>
<sequence length="364" mass="41609">MDEENSDYSIIVCVKQLLHLPREHSNKKIWLKAHFADQTCDESPKLSMEDDGTINFNHRFKFTFEEINLASLNEFGNRPFVISIFEAPSVPKKSDLKKPRVGIAAFDILPLIRGELAFDLQVPVHLSSHTTSATDAKKPHMSLSVSTRSPINQSFSESPFNVLRIRVESMQSLPDDYINQTSDYVNIAAFKSFAQADQPVVFSESVISLPTEPVENRGKSWMLTDGIMPGEALIPGSEGISAEKKYLEEDGELQEDNDIEHRYQSEHNKPKLLWSQEWRAFLDFDSLQRMKEQISSSPLLPIEVLRLPTAENPKVKKENDYAITFHGVAFVDLFKLLQPGGEYEHDQKMYGIRFKKFLLIFKKK</sequence>
<dbReference type="InterPro" id="IPR052628">
    <property type="entry name" value="CFAP70"/>
</dbReference>
<name>A0A3P7QQQ5_DIBLA</name>
<keyword evidence="4" id="KW-1185">Reference proteome</keyword>
<evidence type="ECO:0000313" key="3">
    <source>
        <dbReference type="EMBL" id="VDN33426.1"/>
    </source>
</evidence>
<evidence type="ECO:0000256" key="2">
    <source>
        <dbReference type="ARBA" id="ARBA00022803"/>
    </source>
</evidence>
<dbReference type="PANTHER" id="PTHR44314:SF1">
    <property type="entry name" value="CILIA- AND FLAGELLA-ASSOCIATED PROTEIN 70"/>
    <property type="match status" value="1"/>
</dbReference>
<dbReference type="GO" id="GO:0031514">
    <property type="term" value="C:motile cilium"/>
    <property type="evidence" value="ECO:0007669"/>
    <property type="project" value="TreeGrafter"/>
</dbReference>
<dbReference type="GO" id="GO:0070062">
    <property type="term" value="C:extracellular exosome"/>
    <property type="evidence" value="ECO:0007669"/>
    <property type="project" value="TreeGrafter"/>
</dbReference>
<dbReference type="Proteomes" id="UP000281553">
    <property type="component" value="Unassembled WGS sequence"/>
</dbReference>
<dbReference type="EMBL" id="UYRU01083723">
    <property type="protein sequence ID" value="VDN33426.1"/>
    <property type="molecule type" value="Genomic_DNA"/>
</dbReference>
<evidence type="ECO:0000256" key="1">
    <source>
        <dbReference type="ARBA" id="ARBA00022737"/>
    </source>
</evidence>